<dbReference type="AlphaFoldDB" id="B0DYT5"/>
<organism evidence="3">
    <name type="scientific">Laccaria bicolor (strain S238N-H82 / ATCC MYA-4686)</name>
    <name type="common">Bicoloured deceiver</name>
    <name type="synonym">Laccaria laccata var. bicolor</name>
    <dbReference type="NCBI Taxonomy" id="486041"/>
    <lineage>
        <taxon>Eukaryota</taxon>
        <taxon>Fungi</taxon>
        <taxon>Dikarya</taxon>
        <taxon>Basidiomycota</taxon>
        <taxon>Agaricomycotina</taxon>
        <taxon>Agaricomycetes</taxon>
        <taxon>Agaricomycetidae</taxon>
        <taxon>Agaricales</taxon>
        <taxon>Agaricineae</taxon>
        <taxon>Hydnangiaceae</taxon>
        <taxon>Laccaria</taxon>
    </lineage>
</organism>
<proteinExistence type="predicted"/>
<reference evidence="2 3" key="1">
    <citation type="journal article" date="2008" name="Nature">
        <title>The genome of Laccaria bicolor provides insights into mycorrhizal symbiosis.</title>
        <authorList>
            <person name="Martin F."/>
            <person name="Aerts A."/>
            <person name="Ahren D."/>
            <person name="Brun A."/>
            <person name="Danchin E.G.J."/>
            <person name="Duchaussoy F."/>
            <person name="Gibon J."/>
            <person name="Kohler A."/>
            <person name="Lindquist E."/>
            <person name="Pereda V."/>
            <person name="Salamov A."/>
            <person name="Shapiro H.J."/>
            <person name="Wuyts J."/>
            <person name="Blaudez D."/>
            <person name="Buee M."/>
            <person name="Brokstein P."/>
            <person name="Canbaeck B."/>
            <person name="Cohen D."/>
            <person name="Courty P.E."/>
            <person name="Coutinho P.M."/>
            <person name="Delaruelle C."/>
            <person name="Detter J.C."/>
            <person name="Deveau A."/>
            <person name="DiFazio S."/>
            <person name="Duplessis S."/>
            <person name="Fraissinet-Tachet L."/>
            <person name="Lucic E."/>
            <person name="Frey-Klett P."/>
            <person name="Fourrey C."/>
            <person name="Feussner I."/>
            <person name="Gay G."/>
            <person name="Grimwood J."/>
            <person name="Hoegger P.J."/>
            <person name="Jain P."/>
            <person name="Kilaru S."/>
            <person name="Labbe J."/>
            <person name="Lin Y.C."/>
            <person name="Legue V."/>
            <person name="Le Tacon F."/>
            <person name="Marmeisse R."/>
            <person name="Melayah D."/>
            <person name="Montanini B."/>
            <person name="Muratet M."/>
            <person name="Nehls U."/>
            <person name="Niculita-Hirzel H."/>
            <person name="Oudot-Le Secq M.P."/>
            <person name="Peter M."/>
            <person name="Quesneville H."/>
            <person name="Rajashekar B."/>
            <person name="Reich M."/>
            <person name="Rouhier N."/>
            <person name="Schmutz J."/>
            <person name="Yin T."/>
            <person name="Chalot M."/>
            <person name="Henrissat B."/>
            <person name="Kuees U."/>
            <person name="Lucas S."/>
            <person name="Van de Peer Y."/>
            <person name="Podila G.K."/>
            <person name="Polle A."/>
            <person name="Pukkila P.J."/>
            <person name="Richardson P.M."/>
            <person name="Rouze P."/>
            <person name="Sanders I.R."/>
            <person name="Stajich J.E."/>
            <person name="Tunlid A."/>
            <person name="Tuskan G."/>
            <person name="Grigoriev I.V."/>
        </authorList>
    </citation>
    <scope>NUCLEOTIDE SEQUENCE [LARGE SCALE GENOMIC DNA]</scope>
    <source>
        <strain evidence="3">S238N-H82 / ATCC MYA-4686</strain>
    </source>
</reference>
<accession>B0DYT5</accession>
<dbReference type="HOGENOM" id="CLU_1219872_0_0_1"/>
<protein>
    <submittedName>
        <fullName evidence="2">Predicted protein</fullName>
    </submittedName>
</protein>
<feature type="region of interest" description="Disordered" evidence="1">
    <location>
        <begin position="70"/>
        <end position="91"/>
    </location>
</feature>
<dbReference type="RefSeq" id="XP_001889101.1">
    <property type="nucleotide sequence ID" value="XM_001889066.1"/>
</dbReference>
<gene>
    <name evidence="2" type="ORF">LACBIDRAFT_334310</name>
</gene>
<dbReference type="GeneID" id="6084782"/>
<evidence type="ECO:0000313" key="3">
    <source>
        <dbReference type="Proteomes" id="UP000001194"/>
    </source>
</evidence>
<keyword evidence="3" id="KW-1185">Reference proteome</keyword>
<dbReference type="EMBL" id="DS547152">
    <property type="protein sequence ID" value="EDR00192.1"/>
    <property type="molecule type" value="Genomic_DNA"/>
</dbReference>
<evidence type="ECO:0000256" key="1">
    <source>
        <dbReference type="SAM" id="MobiDB-lite"/>
    </source>
</evidence>
<dbReference type="InParanoid" id="B0DYT5"/>
<sequence length="227" mass="24933">MANVKHVRRRVAGNQLIGRYMEFPRIYRILGRPQSASAVSAHMFGVSIPSHNFVLDTCWNSFPKTFYTRATPPHPLPPPQHTSKPSLITPERPNPLRPLLTNIAFCQLFAVCLSGNYKDPKYRLLLTLGALSGVRIQPLDSFLLQLGFIVVLKDGTATGTCFSAVESSSCFIITHWDCRLYTGAVPSHSDLASHQFDWSSMHVVPTAHAQGSDLSGQGGVQSDVALC</sequence>
<evidence type="ECO:0000313" key="2">
    <source>
        <dbReference type="EMBL" id="EDR00192.1"/>
    </source>
</evidence>
<dbReference type="KEGG" id="lbc:LACBIDRAFT_334310"/>
<dbReference type="Proteomes" id="UP000001194">
    <property type="component" value="Unassembled WGS sequence"/>
</dbReference>
<name>B0DYT5_LACBS</name>